<proteinExistence type="predicted"/>
<dbReference type="Proteomes" id="UP000183076">
    <property type="component" value="Unassembled WGS sequence"/>
</dbReference>
<name>A0A1H2TBC0_9RHOB</name>
<reference evidence="3" key="1">
    <citation type="submission" date="2016-10" db="EMBL/GenBank/DDBJ databases">
        <authorList>
            <person name="Varghese N."/>
            <person name="Submissions S."/>
        </authorList>
    </citation>
    <scope>NUCLEOTIDE SEQUENCE [LARGE SCALE GENOMIC DNA]</scope>
    <source>
        <strain evidence="3">DSM 10014</strain>
    </source>
</reference>
<sequence length="94" mass="9880">MHISLRAALCLPFLALAACEDMSTIGGSDPEGPSKRSCIRAVEKHTGKSGGTLNTTIPIVETGQHIVDIPGGPSWTCYTDETGAARELIETRLG</sequence>
<dbReference type="AlphaFoldDB" id="A0A1H2TBC0"/>
<feature type="chain" id="PRO_5010343463" description="Peptidase inhibitor I78 family protein" evidence="1">
    <location>
        <begin position="18"/>
        <end position="94"/>
    </location>
</feature>
<feature type="signal peptide" evidence="1">
    <location>
        <begin position="1"/>
        <end position="17"/>
    </location>
</feature>
<dbReference type="GeneID" id="94022178"/>
<organism evidence="2 3">
    <name type="scientific">Sulfitobacter pontiacus</name>
    <dbReference type="NCBI Taxonomy" id="60137"/>
    <lineage>
        <taxon>Bacteria</taxon>
        <taxon>Pseudomonadati</taxon>
        <taxon>Pseudomonadota</taxon>
        <taxon>Alphaproteobacteria</taxon>
        <taxon>Rhodobacterales</taxon>
        <taxon>Roseobacteraceae</taxon>
        <taxon>Sulfitobacter</taxon>
    </lineage>
</organism>
<evidence type="ECO:0008006" key="4">
    <source>
        <dbReference type="Google" id="ProtNLM"/>
    </source>
</evidence>
<dbReference type="PROSITE" id="PS51257">
    <property type="entry name" value="PROKAR_LIPOPROTEIN"/>
    <property type="match status" value="1"/>
</dbReference>
<evidence type="ECO:0000256" key="1">
    <source>
        <dbReference type="SAM" id="SignalP"/>
    </source>
</evidence>
<keyword evidence="1" id="KW-0732">Signal</keyword>
<protein>
    <recommendedName>
        <fullName evidence="4">Peptidase inhibitor I78 family protein</fullName>
    </recommendedName>
</protein>
<accession>A0A1H2TBC0</accession>
<dbReference type="RefSeq" id="WP_074634866.1">
    <property type="nucleotide sequence ID" value="NZ_CP160849.1"/>
</dbReference>
<evidence type="ECO:0000313" key="3">
    <source>
        <dbReference type="Proteomes" id="UP000183076"/>
    </source>
</evidence>
<gene>
    <name evidence="2" type="ORF">SAMN04488041_102101</name>
</gene>
<dbReference type="EMBL" id="FNNB01000002">
    <property type="protein sequence ID" value="SDW40539.1"/>
    <property type="molecule type" value="Genomic_DNA"/>
</dbReference>
<evidence type="ECO:0000313" key="2">
    <source>
        <dbReference type="EMBL" id="SDW40539.1"/>
    </source>
</evidence>